<feature type="compositionally biased region" description="Acidic residues" evidence="2">
    <location>
        <begin position="214"/>
        <end position="227"/>
    </location>
</feature>
<reference evidence="4" key="2">
    <citation type="submission" date="2025-08" db="UniProtKB">
        <authorList>
            <consortium name="Ensembl"/>
        </authorList>
    </citation>
    <scope>IDENTIFICATION</scope>
</reference>
<feature type="region of interest" description="Disordered" evidence="2">
    <location>
        <begin position="1165"/>
        <end position="1197"/>
    </location>
</feature>
<dbReference type="InterPro" id="IPR026708">
    <property type="entry name" value="CSPP1"/>
</dbReference>
<dbReference type="AlphaFoldDB" id="A0A3B4CLJ4"/>
<feature type="region of interest" description="Disordered" evidence="2">
    <location>
        <begin position="122"/>
        <end position="298"/>
    </location>
</feature>
<feature type="region of interest" description="Disordered" evidence="2">
    <location>
        <begin position="353"/>
        <end position="428"/>
    </location>
</feature>
<feature type="compositionally biased region" description="Basic and acidic residues" evidence="2">
    <location>
        <begin position="35"/>
        <end position="52"/>
    </location>
</feature>
<feature type="compositionally biased region" description="Basic and acidic residues" evidence="2">
    <location>
        <begin position="758"/>
        <end position="808"/>
    </location>
</feature>
<feature type="region of interest" description="Disordered" evidence="2">
    <location>
        <begin position="31"/>
        <end position="55"/>
    </location>
</feature>
<feature type="region of interest" description="Disordered" evidence="2">
    <location>
        <begin position="680"/>
        <end position="919"/>
    </location>
</feature>
<name>A0A3B4CLJ4_PYGNA</name>
<keyword evidence="1" id="KW-0175">Coiled coil</keyword>
<feature type="region of interest" description="Disordered" evidence="2">
    <location>
        <begin position="1210"/>
        <end position="1233"/>
    </location>
</feature>
<feature type="compositionally biased region" description="Polar residues" evidence="2">
    <location>
        <begin position="1128"/>
        <end position="1138"/>
    </location>
</feature>
<proteinExistence type="predicted"/>
<feature type="compositionally biased region" description="Basic and acidic residues" evidence="2">
    <location>
        <begin position="817"/>
        <end position="859"/>
    </location>
</feature>
<dbReference type="Proteomes" id="UP001501920">
    <property type="component" value="Chromosome 24"/>
</dbReference>
<keyword evidence="5" id="KW-1185">Reference proteome</keyword>
<feature type="compositionally biased region" description="Low complexity" evidence="2">
    <location>
        <begin position="887"/>
        <end position="897"/>
    </location>
</feature>
<evidence type="ECO:0000259" key="3">
    <source>
        <dbReference type="Pfam" id="PF24578"/>
    </source>
</evidence>
<organism evidence="4 5">
    <name type="scientific">Pygocentrus nattereri</name>
    <name type="common">Red-bellied piranha</name>
    <dbReference type="NCBI Taxonomy" id="42514"/>
    <lineage>
        <taxon>Eukaryota</taxon>
        <taxon>Metazoa</taxon>
        <taxon>Chordata</taxon>
        <taxon>Craniata</taxon>
        <taxon>Vertebrata</taxon>
        <taxon>Euteleostomi</taxon>
        <taxon>Actinopterygii</taxon>
        <taxon>Neopterygii</taxon>
        <taxon>Teleostei</taxon>
        <taxon>Ostariophysi</taxon>
        <taxon>Characiformes</taxon>
        <taxon>Characoidei</taxon>
        <taxon>Pygocentrus</taxon>
    </lineage>
</organism>
<feature type="compositionally biased region" description="Basic and acidic residues" evidence="2">
    <location>
        <begin position="195"/>
        <end position="204"/>
    </location>
</feature>
<feature type="compositionally biased region" description="Basic and acidic residues" evidence="2">
    <location>
        <begin position="1060"/>
        <end position="1072"/>
    </location>
</feature>
<dbReference type="GO" id="GO:0005813">
    <property type="term" value="C:centrosome"/>
    <property type="evidence" value="ECO:0007669"/>
    <property type="project" value="InterPro"/>
</dbReference>
<reference evidence="4 5" key="1">
    <citation type="submission" date="2020-10" db="EMBL/GenBank/DDBJ databases">
        <title>Pygocentrus nattereri (red-bellied piranha) genome, fPygNat1, primary haplotype.</title>
        <authorList>
            <person name="Myers G."/>
            <person name="Meyer A."/>
            <person name="Karagic N."/>
            <person name="Pippel M."/>
            <person name="Winkler S."/>
            <person name="Tracey A."/>
            <person name="Wood J."/>
            <person name="Formenti G."/>
            <person name="Howe K."/>
            <person name="Fedrigo O."/>
            <person name="Jarvis E.D."/>
        </authorList>
    </citation>
    <scope>NUCLEOTIDE SEQUENCE [LARGE SCALE GENOMIC DNA]</scope>
</reference>
<feature type="coiled-coil region" evidence="1">
    <location>
        <begin position="310"/>
        <end position="349"/>
    </location>
</feature>
<feature type="region of interest" description="Disordered" evidence="2">
    <location>
        <begin position="1050"/>
        <end position="1138"/>
    </location>
</feature>
<feature type="compositionally biased region" description="Basic and acidic residues" evidence="2">
    <location>
        <begin position="359"/>
        <end position="390"/>
    </location>
</feature>
<dbReference type="Pfam" id="PF24578">
    <property type="entry name" value="CSPP1_C"/>
    <property type="match status" value="1"/>
</dbReference>
<dbReference type="GO" id="GO:0005874">
    <property type="term" value="C:microtubule"/>
    <property type="evidence" value="ECO:0007669"/>
    <property type="project" value="InterPro"/>
</dbReference>
<accession>A0A3B4CLJ4</accession>
<dbReference type="PANTHER" id="PTHR21616">
    <property type="entry name" value="CENTROSOME SPINDLE POLE ASSOCIATED PROTEIN"/>
    <property type="match status" value="1"/>
</dbReference>
<feature type="compositionally biased region" description="Basic and acidic residues" evidence="2">
    <location>
        <begin position="997"/>
        <end position="1007"/>
    </location>
</feature>
<dbReference type="PANTHER" id="PTHR21616:SF2">
    <property type="entry name" value="CENTROSOME AND SPINDLE POLE-ASSOCIATED PROTEIN 1"/>
    <property type="match status" value="1"/>
</dbReference>
<feature type="compositionally biased region" description="Basic and acidic residues" evidence="2">
    <location>
        <begin position="403"/>
        <end position="427"/>
    </location>
</feature>
<sequence length="1233" mass="142143">MDGGTTVNLVEEKAKIATDKGYVPYMEMKSSINFHPEKEDSTSQPKQSKEEGFGLSLQLGEEYERKKQKLKEELRLDYRRYVAEKKEFGAGEVFRHPLTQPVPAKNKLRDDRIGENELFLRGQEETQKIRKTAKTPQAPSRDLFGSTAARHTLLSPEFQEQKSSPSPERLLFSRRDVGTVTEPAVRALPRPPRKHREETVERWDRRPRRRYSIEEELDSEEEQEELELLQKSKPRNRQEPVQPGRRERRLHHTANRVAQERREVEVPTVNEEEYQEENSRTPLATFKTNIPAHARATSKKDMADFATGLMIGAAEEEEAAQRRKARYRQELLEQMAEQRKNKRKEKELELRVAATGAIDPEKQPNKMQPDRIKQFGAVRREYEGRRRDVPYRPGRGLDTLGADSDRKTQERSLQGSEEKREPPERPRVAFQSPILEYSTALGHLANAAGPGFEAEAGAWQGVGGFTPFSEDFQKGISGTLGEMVSPRVTGVPPPLAPGLSEVYSTPYDDAYYYYGARNPLDPNLNYYGHPAAAVPSLPNLPSGAHPSILQPPAGLLAQSTSQHGIAHSGMGIEMPPPDRHQQPKENNLCYKEALKQQIEERQERRRREREEGERYDAKLEAEMKVYEPWGRGGGGAPLRDDRGNLISDLKRMHRTNEEAYMNPESRGRRAAEPAAPIRAISRAEDKDPSADKVPGFTFTQPSPYARGNVFTDRPTAQQLHEQEKYKESLKQQVESTSHLLNGPSEIASVNVWALDPQIEEKRRMDAERRERLRQEEEREEKRLAEQRARIQREYEEEQEKKKRKEMEQSAKNQEMIRQAEERRKEAERKRKEEEAKESEAVRQQYEQERQARLEQDHRSQSPPIPTVQKRLGYQPPPRPPSLDSQRSAAILSASSLSTPRSPPVPARRNQIRATEEQQGVISELSVLRRRLRSEQRRLEGHLLQSDREDTQSPIKTRDLPLDVFDMARLRMQVPARRPPSSTRPINKQNIEEFNQLKYRDSESREQVRQAYPDPPSDEASLELQQQALLREQQHRLNYMRRARVHDYFDLSSPMKPTNQWKERRTEEAERHSLLQSESAFIDPNGYSFPATPQPERRAGQSSARERRRQARRTDFDDGMETPSRERNGQSLGSASSFQLDRLREHNQRRMRALDNMSAQGWRSGEISADEEDDLWQQSPSPAPARRVSTTTVATEPWLRPGTTETLKRFMAGRRPSSRGPLTREWEGPSTYHG</sequence>
<feature type="compositionally biased region" description="Basic and acidic residues" evidence="2">
    <location>
        <begin position="681"/>
        <end position="690"/>
    </location>
</feature>
<evidence type="ECO:0000256" key="1">
    <source>
        <dbReference type="SAM" id="Coils"/>
    </source>
</evidence>
<dbReference type="Ensembl" id="ENSPNAT00000020312.2">
    <property type="protein sequence ID" value="ENSPNAP00000012897.2"/>
    <property type="gene ID" value="ENSPNAG00000018733.2"/>
</dbReference>
<feature type="compositionally biased region" description="Polar residues" evidence="2">
    <location>
        <begin position="730"/>
        <end position="739"/>
    </location>
</feature>
<evidence type="ECO:0000256" key="2">
    <source>
        <dbReference type="SAM" id="MobiDB-lite"/>
    </source>
</evidence>
<dbReference type="GO" id="GO:0032467">
    <property type="term" value="P:positive regulation of cytokinesis"/>
    <property type="evidence" value="ECO:0007669"/>
    <property type="project" value="InterPro"/>
</dbReference>
<dbReference type="InterPro" id="IPR058191">
    <property type="entry name" value="CSPP1_C"/>
</dbReference>
<feature type="region of interest" description="Disordered" evidence="2">
    <location>
        <begin position="557"/>
        <end position="584"/>
    </location>
</feature>
<evidence type="ECO:0000313" key="5">
    <source>
        <dbReference type="Proteomes" id="UP001501920"/>
    </source>
</evidence>
<dbReference type="GeneTree" id="ENSGT00390000015084"/>
<feature type="region of interest" description="Disordered" evidence="2">
    <location>
        <begin position="996"/>
        <end position="1018"/>
    </location>
</feature>
<protein>
    <recommendedName>
        <fullName evidence="3">Centrosome and spindle pole-associated protein 1 C-terminal domain-containing protein</fullName>
    </recommendedName>
</protein>
<dbReference type="GO" id="GO:0000922">
    <property type="term" value="C:spindle pole"/>
    <property type="evidence" value="ECO:0007669"/>
    <property type="project" value="InterPro"/>
</dbReference>
<feature type="domain" description="Centrosome and spindle pole-associated protein 1 C-terminal" evidence="3">
    <location>
        <begin position="986"/>
        <end position="1040"/>
    </location>
</feature>
<feature type="compositionally biased region" description="Basic and acidic residues" evidence="2">
    <location>
        <begin position="720"/>
        <end position="729"/>
    </location>
</feature>
<evidence type="ECO:0000313" key="4">
    <source>
        <dbReference type="Ensembl" id="ENSPNAP00000012897.2"/>
    </source>
</evidence>
<reference evidence="4" key="3">
    <citation type="submission" date="2025-09" db="UniProtKB">
        <authorList>
            <consortium name="Ensembl"/>
        </authorList>
    </citation>
    <scope>IDENTIFICATION</scope>
</reference>